<dbReference type="EMBL" id="JANJQO010000174">
    <property type="protein sequence ID" value="KAJ2980758.1"/>
    <property type="molecule type" value="Genomic_DNA"/>
</dbReference>
<protein>
    <submittedName>
        <fullName evidence="1">Uncharacterized protein</fullName>
    </submittedName>
</protein>
<name>A0ACC1NNT6_9HYPO</name>
<evidence type="ECO:0000313" key="2">
    <source>
        <dbReference type="Proteomes" id="UP001143910"/>
    </source>
</evidence>
<organism evidence="1 2">
    <name type="scientific">Zarea fungicola</name>
    <dbReference type="NCBI Taxonomy" id="93591"/>
    <lineage>
        <taxon>Eukaryota</taxon>
        <taxon>Fungi</taxon>
        <taxon>Dikarya</taxon>
        <taxon>Ascomycota</taxon>
        <taxon>Pezizomycotina</taxon>
        <taxon>Sordariomycetes</taxon>
        <taxon>Hypocreomycetidae</taxon>
        <taxon>Hypocreales</taxon>
        <taxon>Cordycipitaceae</taxon>
        <taxon>Zarea</taxon>
    </lineage>
</organism>
<gene>
    <name evidence="1" type="ORF">NQ176_g2444</name>
</gene>
<proteinExistence type="predicted"/>
<accession>A0ACC1NNT6</accession>
<comment type="caution">
    <text evidence="1">The sequence shown here is derived from an EMBL/GenBank/DDBJ whole genome shotgun (WGS) entry which is preliminary data.</text>
</comment>
<reference evidence="1" key="1">
    <citation type="submission" date="2022-08" db="EMBL/GenBank/DDBJ databases">
        <title>Genome Sequence of Lecanicillium fungicola.</title>
        <authorList>
            <person name="Buettner E."/>
        </authorList>
    </citation>
    <scope>NUCLEOTIDE SEQUENCE</scope>
    <source>
        <strain evidence="1">Babe33</strain>
    </source>
</reference>
<keyword evidence="2" id="KW-1185">Reference proteome</keyword>
<evidence type="ECO:0000313" key="1">
    <source>
        <dbReference type="EMBL" id="KAJ2980758.1"/>
    </source>
</evidence>
<sequence length="430" mass="48393">MVAPDAAKRALEIAEIVLTILDFASAGTIKNAIRVNRLWFNCAFSRLWRYNDDDTVLLRVENLARRQLYASVRERMLLSDDPKTNMNALKDLQFNNLRTLTVNETTDIDLLRQCFTPSVTWLVLDLMSCDDDLFAAMSECAEYVQEIWLSFLEANASPQSVANFIRSCKSLRTLKVTWEEPLDDSFVLYCATLPRLEFLQGVKFTATLARRIFAKVADPFMSLLHLNTAATSAAVPILLNHLHNLTELKLSISGTTFPDLRTLPALVNLTTFILYLQDKIHVKKVHLLPLYSLHSLKDLRIESSGARYTEILPQGDDNVLTDSDFEQLIINLPLLEALFINVPSRLTAVLLLSLGKHCPRLDTLASYYLTLEPEALQVANSPSVDKFCLETLELGTIVEPNSSDELSAKYVTTDRPHCSAVAVILTWSQL</sequence>
<dbReference type="Proteomes" id="UP001143910">
    <property type="component" value="Unassembled WGS sequence"/>
</dbReference>